<evidence type="ECO:0000313" key="12">
    <source>
        <dbReference type="RefSeq" id="XP_033809220.1"/>
    </source>
</evidence>
<keyword evidence="11" id="KW-1185">Reference proteome</keyword>
<protein>
    <recommendedName>
        <fullName evidence="4">Nuclear protein MDM1</fullName>
    </recommendedName>
</protein>
<feature type="compositionally biased region" description="Basic and acidic residues" evidence="10">
    <location>
        <begin position="262"/>
        <end position="279"/>
    </location>
</feature>
<evidence type="ECO:0000256" key="7">
    <source>
        <dbReference type="ARBA" id="ARBA00023212"/>
    </source>
</evidence>
<dbReference type="GO" id="GO:0005814">
    <property type="term" value="C:centriole"/>
    <property type="evidence" value="ECO:0007669"/>
    <property type="project" value="UniProtKB-SubCell"/>
</dbReference>
<dbReference type="GO" id="GO:0005634">
    <property type="term" value="C:nucleus"/>
    <property type="evidence" value="ECO:0007669"/>
    <property type="project" value="UniProtKB-SubCell"/>
</dbReference>
<feature type="region of interest" description="Disordered" evidence="10">
    <location>
        <begin position="102"/>
        <end position="130"/>
    </location>
</feature>
<dbReference type="CTD" id="56890"/>
<feature type="compositionally biased region" description="Basic and acidic residues" evidence="10">
    <location>
        <begin position="449"/>
        <end position="459"/>
    </location>
</feature>
<dbReference type="GO" id="GO:0046600">
    <property type="term" value="P:negative regulation of centriole replication"/>
    <property type="evidence" value="ECO:0007669"/>
    <property type="project" value="InterPro"/>
</dbReference>
<dbReference type="GO" id="GO:0060041">
    <property type="term" value="P:retina development in camera-type eye"/>
    <property type="evidence" value="ECO:0007669"/>
    <property type="project" value="TreeGrafter"/>
</dbReference>
<keyword evidence="6" id="KW-0493">Microtubule</keyword>
<evidence type="ECO:0000256" key="1">
    <source>
        <dbReference type="ARBA" id="ARBA00004114"/>
    </source>
</evidence>
<keyword evidence="8" id="KW-0539">Nucleus</keyword>
<dbReference type="InterPro" id="IPR029136">
    <property type="entry name" value="MDM1"/>
</dbReference>
<dbReference type="FunCoup" id="A0A6P8RU99">
    <property type="interactions" value="2325"/>
</dbReference>
<gene>
    <name evidence="12" type="primary">MDM1</name>
</gene>
<feature type="compositionally biased region" description="Basic and acidic residues" evidence="10">
    <location>
        <begin position="572"/>
        <end position="611"/>
    </location>
</feature>
<comment type="function">
    <text evidence="9">Microtubule-binding protein that negatively regulates centriole duplication. Binds to and stabilizes microtubules.</text>
</comment>
<dbReference type="GeneID" id="117364285"/>
<dbReference type="OrthoDB" id="9999940at2759"/>
<evidence type="ECO:0000256" key="8">
    <source>
        <dbReference type="ARBA" id="ARBA00023242"/>
    </source>
</evidence>
<evidence type="ECO:0000256" key="2">
    <source>
        <dbReference type="ARBA" id="ARBA00004123"/>
    </source>
</evidence>
<dbReference type="RefSeq" id="XP_033809220.1">
    <property type="nucleotide sequence ID" value="XM_033953329.1"/>
</dbReference>
<dbReference type="AlphaFoldDB" id="A0A6P8RU99"/>
<sequence length="747" mass="83971">MPVRCKRLSEYGKNYKWKASKRSERCRPSSPLQKNPSAGLRSDQLGIAKEPNFISKRRVPYYKAQISKSFEWKGESGSEKNLNIQPVSEIPKSITLPVARHRGQENQENIPTPNAPRLPKKVRARSEDSGVKYVQETTVPNGEKFRSCSAVEQKEADASKTELEKENGLHRILKKKAGLQVAPLSSLARNSEYNRQFVWKNPVQNSPMLAAEQVICSKPNSIPPFKTDVVNSETEYRSQFKGSPPAKGPKLRRNYDDNSAYEPEHVSPEEKNKERESLKSGEGSPRQEQSEMEQKQANQKKTMRQRYLQRRLFPHQGQGKVKTEYTANFLSPVLYKYRDGAWIHSKHVHNEGSQNTLNSMWYVEVKDLRGKAEAYRQRARGTHFSRDHLNQLLSNNNRLWDVSSNSSADDDMSNNIKALDLAGVHESRPSPSTQKQAQHDVPSLGQSKESSEKGTRLDNTDNLGLSDAPTLPVKRRLAWGEEDNPEIEATPVAAASDEKDDNRIEEEIERLELNDDEKEGSEAAKVSDSAPLFPWEGGRLPTPRLKTFSGTQRTHHDLTTPTVGGAVLVYPDKLEERSLEGRKRAPLESHHSPPRQTSRESSKRKFSKNEDDQLMQSSPSAGLKTMDSLPLRDDPRPGTHASGSGTSHVLTHPEQVATPVQHSPSVPTSPYRTPSCRIQGALRDPEFQHNGNCGSPSPLKLPLHRMATDDDDDRLSQISARSAASSSLASQILEHAQRRKENFWGKK</sequence>
<dbReference type="KEGG" id="gsh:117364285"/>
<proteinExistence type="inferred from homology"/>
<comment type="subcellular location">
    <subcellularLocation>
        <location evidence="1">Cytoplasm</location>
        <location evidence="1">Cytoskeleton</location>
        <location evidence="1">Microtubule organizing center</location>
        <location evidence="1">Centrosome</location>
        <location evidence="1">Centriole</location>
    </subcellularLocation>
    <subcellularLocation>
        <location evidence="2">Nucleus</location>
    </subcellularLocation>
</comment>
<evidence type="ECO:0000313" key="11">
    <source>
        <dbReference type="Proteomes" id="UP000515159"/>
    </source>
</evidence>
<accession>A0A6P8RU99</accession>
<dbReference type="Proteomes" id="UP000515159">
    <property type="component" value="Chromosome 7"/>
</dbReference>
<keyword evidence="7" id="KW-0206">Cytoskeleton</keyword>
<feature type="region of interest" description="Disordered" evidence="10">
    <location>
        <begin position="233"/>
        <end position="304"/>
    </location>
</feature>
<keyword evidence="5" id="KW-0963">Cytoplasm</keyword>
<evidence type="ECO:0000256" key="3">
    <source>
        <dbReference type="ARBA" id="ARBA00010494"/>
    </source>
</evidence>
<feature type="compositionally biased region" description="Acidic residues" evidence="10">
    <location>
        <begin position="503"/>
        <end position="519"/>
    </location>
</feature>
<feature type="region of interest" description="Disordered" evidence="10">
    <location>
        <begin position="19"/>
        <end position="44"/>
    </location>
</feature>
<dbReference type="PANTHER" id="PTHR32078:SF1">
    <property type="entry name" value="NUCLEAR PROTEIN MDM1"/>
    <property type="match status" value="1"/>
</dbReference>
<feature type="compositionally biased region" description="Polar residues" evidence="10">
    <location>
        <begin position="658"/>
        <end position="672"/>
    </location>
</feature>
<organism evidence="11 12">
    <name type="scientific">Geotrypetes seraphini</name>
    <name type="common">Gaboon caecilian</name>
    <name type="synonym">Caecilia seraphini</name>
    <dbReference type="NCBI Taxonomy" id="260995"/>
    <lineage>
        <taxon>Eukaryota</taxon>
        <taxon>Metazoa</taxon>
        <taxon>Chordata</taxon>
        <taxon>Craniata</taxon>
        <taxon>Vertebrata</taxon>
        <taxon>Euteleostomi</taxon>
        <taxon>Amphibia</taxon>
        <taxon>Gymnophiona</taxon>
        <taxon>Geotrypetes</taxon>
    </lineage>
</organism>
<dbReference type="GO" id="GO:0008017">
    <property type="term" value="F:microtubule binding"/>
    <property type="evidence" value="ECO:0007669"/>
    <property type="project" value="InterPro"/>
</dbReference>
<name>A0A6P8RU99_GEOSA</name>
<dbReference type="PANTHER" id="PTHR32078">
    <property type="entry name" value="NUCLEAR PROTEIN MDM1"/>
    <property type="match status" value="1"/>
</dbReference>
<feature type="region of interest" description="Disordered" evidence="10">
    <location>
        <begin position="424"/>
        <end position="714"/>
    </location>
</feature>
<evidence type="ECO:0000256" key="10">
    <source>
        <dbReference type="SAM" id="MobiDB-lite"/>
    </source>
</evidence>
<dbReference type="InParanoid" id="A0A6P8RU99"/>
<dbReference type="GO" id="GO:0005874">
    <property type="term" value="C:microtubule"/>
    <property type="evidence" value="ECO:0007669"/>
    <property type="project" value="UniProtKB-KW"/>
</dbReference>
<evidence type="ECO:0000256" key="4">
    <source>
        <dbReference type="ARBA" id="ARBA00013508"/>
    </source>
</evidence>
<reference evidence="12" key="1">
    <citation type="submission" date="2025-08" db="UniProtKB">
        <authorList>
            <consortium name="RefSeq"/>
        </authorList>
    </citation>
    <scope>IDENTIFICATION</scope>
</reference>
<evidence type="ECO:0000256" key="6">
    <source>
        <dbReference type="ARBA" id="ARBA00022701"/>
    </source>
</evidence>
<comment type="similarity">
    <text evidence="3">Belongs to the MDM1 family.</text>
</comment>
<evidence type="ECO:0000256" key="9">
    <source>
        <dbReference type="ARBA" id="ARBA00045771"/>
    </source>
</evidence>
<dbReference type="Pfam" id="PF15501">
    <property type="entry name" value="MDM1"/>
    <property type="match status" value="1"/>
</dbReference>
<evidence type="ECO:0000256" key="5">
    <source>
        <dbReference type="ARBA" id="ARBA00022490"/>
    </source>
</evidence>